<dbReference type="SMART" id="SM00460">
    <property type="entry name" value="TGc"/>
    <property type="match status" value="1"/>
</dbReference>
<evidence type="ECO:0000313" key="3">
    <source>
        <dbReference type="EMBL" id="MBK1825770.1"/>
    </source>
</evidence>
<dbReference type="InterPro" id="IPR038765">
    <property type="entry name" value="Papain-like_cys_pep_sf"/>
</dbReference>
<name>A0A934VEQ3_9BACT</name>
<dbReference type="Proteomes" id="UP000658278">
    <property type="component" value="Unassembled WGS sequence"/>
</dbReference>
<evidence type="ECO:0000259" key="2">
    <source>
        <dbReference type="SMART" id="SM00460"/>
    </source>
</evidence>
<feature type="transmembrane region" description="Helical" evidence="1">
    <location>
        <begin position="585"/>
        <end position="604"/>
    </location>
</feature>
<dbReference type="AlphaFoldDB" id="A0A934VEQ3"/>
<dbReference type="EMBL" id="JAENII010000001">
    <property type="protein sequence ID" value="MBK1825770.1"/>
    <property type="molecule type" value="Genomic_DNA"/>
</dbReference>
<dbReference type="InterPro" id="IPR052901">
    <property type="entry name" value="Bact_TGase-like"/>
</dbReference>
<comment type="caution">
    <text evidence="3">The sequence shown here is derived from an EMBL/GenBank/DDBJ whole genome shotgun (WGS) entry which is preliminary data.</text>
</comment>
<dbReference type="PANTHER" id="PTHR42736:SF1">
    <property type="entry name" value="PROTEIN-GLUTAMINE GAMMA-GLUTAMYLTRANSFERASE"/>
    <property type="match status" value="1"/>
</dbReference>
<feature type="domain" description="Transglutaminase-like" evidence="2">
    <location>
        <begin position="475"/>
        <end position="547"/>
    </location>
</feature>
<accession>A0A934VEQ3</accession>
<keyword evidence="1" id="KW-0472">Membrane</keyword>
<reference evidence="3" key="1">
    <citation type="submission" date="2021-01" db="EMBL/GenBank/DDBJ databases">
        <title>Modified the classification status of verrucomicrobia.</title>
        <authorList>
            <person name="Feng X."/>
        </authorList>
    </citation>
    <scope>NUCLEOTIDE SEQUENCE</scope>
    <source>
        <strain evidence="3">KCTC 22201</strain>
    </source>
</reference>
<feature type="transmembrane region" description="Helical" evidence="1">
    <location>
        <begin position="16"/>
        <end position="42"/>
    </location>
</feature>
<sequence>MRSISSPREPTAPPRLLLGVALMLWGGISDHPLIGLITAIIVEASHWTRIRWEFSDLASQRAWRTSLVLLLFSGAIIWMNSSVISALPKTVVWLPVIILPLQFVQSYGIHRSISLTNFSQFLRRRKAHCEKYGLPFRDVRFNFGYVYLTVTLVASALGDHARSVIFFPAALILIIWAFHRSFSWKQRLAPIGALVMITLATIGGLGGEKALNYAYQRFVLGNYQYGSLDWARQTRTSIGELREIKQSPAIQWRLIPGHGDLPRLVRVAAYNTYLNTYWSTVLPVDPRDEDAVRTTGMFEDLPSVGADEIEYRITALAEDNTFLDPAAATHPSLPYFTLRGSHPRKGLLPIPANAASIVQESQQLEINPFGTLRLDPKHPVTDTVVRWADPMTTARPPWEDPRNPDRVDPDLRIPTNEAEAIAEFVDRLGLRDLPFEERIRVLRQHFNDHFTYTRYLEQPRPRTDNGRAAFVTIFLNQTKRGHCEYFATATAFILRECGVPTRYATGFSVAERDPKSGVAFLRGTHAHAWALAWDAARGKWVDVDLTPADWTGRETPRVAAWQPWLDRLQMFRDDLLVWRTQPGNMAMAILLMVLPLVFGALLVARRLWRSKKRLEEERTTTPYRRKVETTALSDLEPLATPHIGPRPPGTPITRWLRQLIPLLPDPIPLESAIRLHQARRFDPASSPDQLDPDLIAQVSQVRDDLTQLPDQ</sequence>
<evidence type="ECO:0000256" key="1">
    <source>
        <dbReference type="SAM" id="Phobius"/>
    </source>
</evidence>
<keyword evidence="1" id="KW-0812">Transmembrane</keyword>
<feature type="transmembrane region" description="Helical" evidence="1">
    <location>
        <begin position="188"/>
        <end position="207"/>
    </location>
</feature>
<protein>
    <submittedName>
        <fullName evidence="3">Transglutaminase domain-containing protein</fullName>
    </submittedName>
</protein>
<feature type="transmembrane region" description="Helical" evidence="1">
    <location>
        <begin position="139"/>
        <end position="157"/>
    </location>
</feature>
<dbReference type="PANTHER" id="PTHR42736">
    <property type="entry name" value="PROTEIN-GLUTAMINE GAMMA-GLUTAMYLTRANSFERASE"/>
    <property type="match status" value="1"/>
</dbReference>
<keyword evidence="4" id="KW-1185">Reference proteome</keyword>
<feature type="transmembrane region" description="Helical" evidence="1">
    <location>
        <begin position="163"/>
        <end position="179"/>
    </location>
</feature>
<dbReference type="Gene3D" id="3.10.620.30">
    <property type="match status" value="1"/>
</dbReference>
<evidence type="ECO:0000313" key="4">
    <source>
        <dbReference type="Proteomes" id="UP000658278"/>
    </source>
</evidence>
<feature type="transmembrane region" description="Helical" evidence="1">
    <location>
        <begin position="62"/>
        <end position="80"/>
    </location>
</feature>
<proteinExistence type="predicted"/>
<keyword evidence="1" id="KW-1133">Transmembrane helix</keyword>
<feature type="transmembrane region" description="Helical" evidence="1">
    <location>
        <begin position="92"/>
        <end position="118"/>
    </location>
</feature>
<gene>
    <name evidence="3" type="ORF">JIN81_01960</name>
</gene>
<dbReference type="SUPFAM" id="SSF54001">
    <property type="entry name" value="Cysteine proteinases"/>
    <property type="match status" value="1"/>
</dbReference>
<dbReference type="InterPro" id="IPR002931">
    <property type="entry name" value="Transglutaminase-like"/>
</dbReference>
<organism evidence="3 4">
    <name type="scientific">Haloferula rosea</name>
    <dbReference type="NCBI Taxonomy" id="490093"/>
    <lineage>
        <taxon>Bacteria</taxon>
        <taxon>Pseudomonadati</taxon>
        <taxon>Verrucomicrobiota</taxon>
        <taxon>Verrucomicrobiia</taxon>
        <taxon>Verrucomicrobiales</taxon>
        <taxon>Verrucomicrobiaceae</taxon>
        <taxon>Haloferula</taxon>
    </lineage>
</organism>
<dbReference type="Pfam" id="PF01841">
    <property type="entry name" value="Transglut_core"/>
    <property type="match status" value="1"/>
</dbReference>
<dbReference type="RefSeq" id="WP_200275765.1">
    <property type="nucleotide sequence ID" value="NZ_JAENII010000001.1"/>
</dbReference>